<proteinExistence type="predicted"/>
<evidence type="ECO:0000256" key="2">
    <source>
        <dbReference type="SAM" id="Phobius"/>
    </source>
</evidence>
<sequence>MNPTVPTVYSPIPSFPNDDDDITSSQTQVGNRNSGQIACPSHNAPTANRACPDCTDVERALPPGQGGQFTAYRSWPTKLRLSYEKHFKPTNFVSRAGGITYIAFCYGFSIFLLAPENAPQSARIPLWILLDYMMAIMGLFLWNRNESLFSVCAQFIGSIPLWLLLLDFIDATDAVLRSEHPFQPFFG</sequence>
<keyword evidence="2" id="KW-0812">Transmembrane</keyword>
<feature type="compositionally biased region" description="Polar residues" evidence="1">
    <location>
        <begin position="23"/>
        <end position="36"/>
    </location>
</feature>
<feature type="transmembrane region" description="Helical" evidence="2">
    <location>
        <begin position="126"/>
        <end position="142"/>
    </location>
</feature>
<accession>A0A7C8J6D8</accession>
<dbReference type="Proteomes" id="UP000480548">
    <property type="component" value="Unassembled WGS sequence"/>
</dbReference>
<comment type="caution">
    <text evidence="3">The sequence shown here is derived from an EMBL/GenBank/DDBJ whole genome shotgun (WGS) entry which is preliminary data.</text>
</comment>
<reference evidence="5 6" key="1">
    <citation type="submission" date="2019-06" db="EMBL/GenBank/DDBJ databases">
        <authorList>
            <person name="Palmer J.M."/>
        </authorList>
    </citation>
    <scope>NUCLEOTIDE SEQUENCE [LARGE SCALE GENOMIC DNA]</scope>
    <source>
        <strain evidence="3 5">TWF102</strain>
        <strain evidence="4 6">TWF703</strain>
    </source>
</reference>
<evidence type="ECO:0000313" key="6">
    <source>
        <dbReference type="Proteomes" id="UP000480548"/>
    </source>
</evidence>
<dbReference type="AlphaFoldDB" id="A0A7C8J6D8"/>
<keyword evidence="2" id="KW-0472">Membrane</keyword>
<dbReference type="EMBL" id="WIQW01000063">
    <property type="protein sequence ID" value="KAF3090014.1"/>
    <property type="molecule type" value="Genomic_DNA"/>
</dbReference>
<protein>
    <submittedName>
        <fullName evidence="3">Uncharacterized protein</fullName>
    </submittedName>
</protein>
<evidence type="ECO:0000256" key="1">
    <source>
        <dbReference type="SAM" id="MobiDB-lite"/>
    </source>
</evidence>
<keyword evidence="2" id="KW-1133">Transmembrane helix</keyword>
<evidence type="ECO:0000313" key="3">
    <source>
        <dbReference type="EMBL" id="KAF3090014.1"/>
    </source>
</evidence>
<evidence type="ECO:0000313" key="5">
    <source>
        <dbReference type="Proteomes" id="UP000475325"/>
    </source>
</evidence>
<feature type="transmembrane region" description="Helical" evidence="2">
    <location>
        <begin position="92"/>
        <end position="114"/>
    </location>
</feature>
<dbReference type="EMBL" id="WIQZ01000035">
    <property type="protein sequence ID" value="KAF3134654.1"/>
    <property type="molecule type" value="Genomic_DNA"/>
</dbReference>
<evidence type="ECO:0000313" key="4">
    <source>
        <dbReference type="EMBL" id="KAF3134654.1"/>
    </source>
</evidence>
<feature type="transmembrane region" description="Helical" evidence="2">
    <location>
        <begin position="148"/>
        <end position="169"/>
    </location>
</feature>
<organism evidence="3 5">
    <name type="scientific">Orbilia oligospora</name>
    <name type="common">Nematode-trapping fungus</name>
    <name type="synonym">Arthrobotrys oligospora</name>
    <dbReference type="NCBI Taxonomy" id="2813651"/>
    <lineage>
        <taxon>Eukaryota</taxon>
        <taxon>Fungi</taxon>
        <taxon>Dikarya</taxon>
        <taxon>Ascomycota</taxon>
        <taxon>Pezizomycotina</taxon>
        <taxon>Orbiliomycetes</taxon>
        <taxon>Orbiliales</taxon>
        <taxon>Orbiliaceae</taxon>
        <taxon>Orbilia</taxon>
    </lineage>
</organism>
<name>A0A7C8J6D8_ORBOL</name>
<feature type="region of interest" description="Disordered" evidence="1">
    <location>
        <begin position="1"/>
        <end position="41"/>
    </location>
</feature>
<gene>
    <name evidence="3" type="ORF">TWF102_009485</name>
    <name evidence="4" type="ORF">TWF703_006311</name>
</gene>
<dbReference type="Proteomes" id="UP000475325">
    <property type="component" value="Unassembled WGS sequence"/>
</dbReference>